<evidence type="ECO:0000259" key="1">
    <source>
        <dbReference type="PROSITE" id="PS00028"/>
    </source>
</evidence>
<dbReference type="EMBL" id="PSQE01000001">
    <property type="protein sequence ID" value="RHN80371.1"/>
    <property type="molecule type" value="Genomic_DNA"/>
</dbReference>
<name>G7I4V4_MEDTR</name>
<evidence type="ECO:0000313" key="5">
    <source>
        <dbReference type="Proteomes" id="UP000002051"/>
    </source>
</evidence>
<dbReference type="PaxDb" id="3880-AES61090"/>
<reference evidence="4" key="3">
    <citation type="submission" date="2015-04" db="UniProtKB">
        <authorList>
            <consortium name="EnsemblPlants"/>
        </authorList>
    </citation>
    <scope>IDENTIFICATION</scope>
    <source>
        <strain evidence="4">cv. Jemalong A17</strain>
    </source>
</reference>
<dbReference type="HOGENOM" id="CLU_2088391_0_0_1"/>
<reference evidence="2 5" key="1">
    <citation type="journal article" date="2011" name="Nature">
        <title>The Medicago genome provides insight into the evolution of rhizobial symbioses.</title>
        <authorList>
            <person name="Young N.D."/>
            <person name="Debelle F."/>
            <person name="Oldroyd G.E."/>
            <person name="Geurts R."/>
            <person name="Cannon S.B."/>
            <person name="Udvardi M.K."/>
            <person name="Benedito V.A."/>
            <person name="Mayer K.F."/>
            <person name="Gouzy J."/>
            <person name="Schoof H."/>
            <person name="Van de Peer Y."/>
            <person name="Proost S."/>
            <person name="Cook D.R."/>
            <person name="Meyers B.C."/>
            <person name="Spannagl M."/>
            <person name="Cheung F."/>
            <person name="De Mita S."/>
            <person name="Krishnakumar V."/>
            <person name="Gundlach H."/>
            <person name="Zhou S."/>
            <person name="Mudge J."/>
            <person name="Bharti A.K."/>
            <person name="Murray J.D."/>
            <person name="Naoumkina M.A."/>
            <person name="Rosen B."/>
            <person name="Silverstein K.A."/>
            <person name="Tang H."/>
            <person name="Rombauts S."/>
            <person name="Zhao P.X."/>
            <person name="Zhou P."/>
            <person name="Barbe V."/>
            <person name="Bardou P."/>
            <person name="Bechner M."/>
            <person name="Bellec A."/>
            <person name="Berger A."/>
            <person name="Berges H."/>
            <person name="Bidwell S."/>
            <person name="Bisseling T."/>
            <person name="Choisne N."/>
            <person name="Couloux A."/>
            <person name="Denny R."/>
            <person name="Deshpande S."/>
            <person name="Dai X."/>
            <person name="Doyle J.J."/>
            <person name="Dudez A.M."/>
            <person name="Farmer A.D."/>
            <person name="Fouteau S."/>
            <person name="Franken C."/>
            <person name="Gibelin C."/>
            <person name="Gish J."/>
            <person name="Goldstein S."/>
            <person name="Gonzalez A.J."/>
            <person name="Green P.J."/>
            <person name="Hallab A."/>
            <person name="Hartog M."/>
            <person name="Hua A."/>
            <person name="Humphray S.J."/>
            <person name="Jeong D.H."/>
            <person name="Jing Y."/>
            <person name="Jocker A."/>
            <person name="Kenton S.M."/>
            <person name="Kim D.J."/>
            <person name="Klee K."/>
            <person name="Lai H."/>
            <person name="Lang C."/>
            <person name="Lin S."/>
            <person name="Macmil S.L."/>
            <person name="Magdelenat G."/>
            <person name="Matthews L."/>
            <person name="McCorrison J."/>
            <person name="Monaghan E.L."/>
            <person name="Mun J.H."/>
            <person name="Najar F.Z."/>
            <person name="Nicholson C."/>
            <person name="Noirot C."/>
            <person name="O'Bleness M."/>
            <person name="Paule C.R."/>
            <person name="Poulain J."/>
            <person name="Prion F."/>
            <person name="Qin B."/>
            <person name="Qu C."/>
            <person name="Retzel E.F."/>
            <person name="Riddle C."/>
            <person name="Sallet E."/>
            <person name="Samain S."/>
            <person name="Samson N."/>
            <person name="Sanders I."/>
            <person name="Saurat O."/>
            <person name="Scarpelli C."/>
            <person name="Schiex T."/>
            <person name="Segurens B."/>
            <person name="Severin A.J."/>
            <person name="Sherrier D.J."/>
            <person name="Shi R."/>
            <person name="Sims S."/>
            <person name="Singer S.R."/>
            <person name="Sinharoy S."/>
            <person name="Sterck L."/>
            <person name="Viollet A."/>
            <person name="Wang B.B."/>
            <person name="Wang K."/>
            <person name="Wang M."/>
            <person name="Wang X."/>
            <person name="Warfsmann J."/>
            <person name="Weissenbach J."/>
            <person name="White D.D."/>
            <person name="White J.D."/>
            <person name="Wiley G.B."/>
            <person name="Wincker P."/>
            <person name="Xing Y."/>
            <person name="Yang L."/>
            <person name="Yao Z."/>
            <person name="Ying F."/>
            <person name="Zhai J."/>
            <person name="Zhou L."/>
            <person name="Zuber A."/>
            <person name="Denarie J."/>
            <person name="Dixon R.A."/>
            <person name="May G.D."/>
            <person name="Schwartz D.C."/>
            <person name="Rogers J."/>
            <person name="Quetier F."/>
            <person name="Town C.D."/>
            <person name="Roe B.A."/>
        </authorList>
    </citation>
    <scope>NUCLEOTIDE SEQUENCE [LARGE SCALE GENOMIC DNA]</scope>
    <source>
        <strain evidence="2">A17</strain>
        <strain evidence="4 5">cv. Jemalong A17</strain>
    </source>
</reference>
<dbReference type="AlphaFoldDB" id="G7I4V4"/>
<feature type="domain" description="C2H2-type" evidence="1">
    <location>
        <begin position="10"/>
        <end position="30"/>
    </location>
</feature>
<gene>
    <name evidence="2" type="ordered locus">MTR_1g075780</name>
    <name evidence="3" type="ORF">MtrunA17_Chr1g0187511</name>
</gene>
<reference evidence="6" key="4">
    <citation type="journal article" date="2018" name="Nat. Plants">
        <title>Whole-genome landscape of Medicago truncatula symbiotic genes.</title>
        <authorList>
            <person name="Pecrix Y."/>
            <person name="Staton S.E."/>
            <person name="Sallet E."/>
            <person name="Lelandais-Briere C."/>
            <person name="Moreau S."/>
            <person name="Carrere S."/>
            <person name="Blein T."/>
            <person name="Jardinaud M.F."/>
            <person name="Latrasse D."/>
            <person name="Zouine M."/>
            <person name="Zahm M."/>
            <person name="Kreplak J."/>
            <person name="Mayjonade B."/>
            <person name="Satge C."/>
            <person name="Perez M."/>
            <person name="Cauet S."/>
            <person name="Marande W."/>
            <person name="Chantry-Darmon C."/>
            <person name="Lopez-Roques C."/>
            <person name="Bouchez O."/>
            <person name="Berard A."/>
            <person name="Debelle F."/>
            <person name="Munos S."/>
            <person name="Bendahmane A."/>
            <person name="Berges H."/>
            <person name="Niebel A."/>
            <person name="Buitink J."/>
            <person name="Frugier F."/>
            <person name="Benhamed M."/>
            <person name="Crespi M."/>
            <person name="Gouzy J."/>
            <person name="Gamas P."/>
        </authorList>
    </citation>
    <scope>NUCLEOTIDE SEQUENCE [LARGE SCALE GENOMIC DNA]</scope>
    <source>
        <strain evidence="6">cv. Jemalong A17</strain>
    </source>
</reference>
<dbReference type="PROSITE" id="PS00028">
    <property type="entry name" value="ZINC_FINGER_C2H2_1"/>
    <property type="match status" value="1"/>
</dbReference>
<evidence type="ECO:0000313" key="4">
    <source>
        <dbReference type="EnsemblPlants" id="AES61090"/>
    </source>
</evidence>
<evidence type="ECO:0000313" key="6">
    <source>
        <dbReference type="Proteomes" id="UP000265566"/>
    </source>
</evidence>
<dbReference type="EMBL" id="CM001217">
    <property type="protein sequence ID" value="AES61090.1"/>
    <property type="molecule type" value="Genomic_DNA"/>
</dbReference>
<reference evidence="3" key="5">
    <citation type="journal article" date="2018" name="Nat. Plants">
        <title>Whole-genome landscape of Medicago truncatula symbiotic genes.</title>
        <authorList>
            <person name="Pecrix Y."/>
            <person name="Gamas P."/>
            <person name="Carrere S."/>
        </authorList>
    </citation>
    <scope>NUCLEOTIDE SEQUENCE</scope>
    <source>
        <tissue evidence="3">Leaves</tissue>
    </source>
</reference>
<sequence>MGGDIKNFVCGLCNHDCTNFESLISHLESHMARENLAIARLNHTNPQVKSMPNPLPPNFPMPKSLHENKTFVRSMLFQKPQQQSNVVDLASFSAPPSIHQQGAGGMEVSPIDGTKPYINMLDKPIDKNVFINFIDETSLNLELKL</sequence>
<evidence type="ECO:0000313" key="2">
    <source>
        <dbReference type="EMBL" id="AES61090.1"/>
    </source>
</evidence>
<dbReference type="Proteomes" id="UP000265566">
    <property type="component" value="Chromosome 1"/>
</dbReference>
<proteinExistence type="predicted"/>
<keyword evidence="5" id="KW-1185">Reference proteome</keyword>
<accession>G7I4V4</accession>
<dbReference type="Proteomes" id="UP000002051">
    <property type="component" value="Unassembled WGS sequence"/>
</dbReference>
<dbReference type="InterPro" id="IPR013087">
    <property type="entry name" value="Znf_C2H2_type"/>
</dbReference>
<reference evidence="2 5" key="2">
    <citation type="journal article" date="2014" name="BMC Genomics">
        <title>An improved genome release (version Mt4.0) for the model legume Medicago truncatula.</title>
        <authorList>
            <person name="Tang H."/>
            <person name="Krishnakumar V."/>
            <person name="Bidwell S."/>
            <person name="Rosen B."/>
            <person name="Chan A."/>
            <person name="Zhou S."/>
            <person name="Gentzbittel L."/>
            <person name="Childs K.L."/>
            <person name="Yandell M."/>
            <person name="Gundlach H."/>
            <person name="Mayer K.F."/>
            <person name="Schwartz D.C."/>
            <person name="Town C.D."/>
        </authorList>
    </citation>
    <scope>GENOME REANNOTATION</scope>
    <source>
        <strain evidence="4 5">cv. Jemalong A17</strain>
    </source>
</reference>
<dbReference type="OMA" id="NYVETAH"/>
<evidence type="ECO:0000313" key="3">
    <source>
        <dbReference type="EMBL" id="RHN80371.1"/>
    </source>
</evidence>
<organism evidence="2 5">
    <name type="scientific">Medicago truncatula</name>
    <name type="common">Barrel medic</name>
    <name type="synonym">Medicago tribuloides</name>
    <dbReference type="NCBI Taxonomy" id="3880"/>
    <lineage>
        <taxon>Eukaryota</taxon>
        <taxon>Viridiplantae</taxon>
        <taxon>Streptophyta</taxon>
        <taxon>Embryophyta</taxon>
        <taxon>Tracheophyta</taxon>
        <taxon>Spermatophyta</taxon>
        <taxon>Magnoliopsida</taxon>
        <taxon>eudicotyledons</taxon>
        <taxon>Gunneridae</taxon>
        <taxon>Pentapetalae</taxon>
        <taxon>rosids</taxon>
        <taxon>fabids</taxon>
        <taxon>Fabales</taxon>
        <taxon>Fabaceae</taxon>
        <taxon>Papilionoideae</taxon>
        <taxon>50 kb inversion clade</taxon>
        <taxon>NPAAA clade</taxon>
        <taxon>Hologalegina</taxon>
        <taxon>IRL clade</taxon>
        <taxon>Trifolieae</taxon>
        <taxon>Medicago</taxon>
    </lineage>
</organism>
<dbReference type="Gramene" id="rna4286">
    <property type="protein sequence ID" value="RHN80371.1"/>
    <property type="gene ID" value="gene4286"/>
</dbReference>
<dbReference type="EnsemblPlants" id="AES61090">
    <property type="protein sequence ID" value="AES61090"/>
    <property type="gene ID" value="MTR_1g075780"/>
</dbReference>
<protein>
    <submittedName>
        <fullName evidence="3">Putative transcription factor C2H2 family</fullName>
    </submittedName>
</protein>